<accession>A0A1R1W7D1</accession>
<proteinExistence type="predicted"/>
<reference evidence="2" key="1">
    <citation type="submission" date="2021-01" db="EMBL/GenBank/DDBJ databases">
        <title>Outbreak of Burkholderia contaminns endophthalmitis traced to a clinical ventilation system.</title>
        <authorList>
            <person name="Lipuma J."/>
            <person name="Spilker T."/>
            <person name="Kratholm J."/>
        </authorList>
    </citation>
    <scope>NUCLEOTIDE SEQUENCE</scope>
    <source>
        <strain evidence="2">HI4954</strain>
    </source>
</reference>
<reference evidence="4 7" key="3">
    <citation type="submission" date="2021-12" db="EMBL/GenBank/DDBJ databases">
        <title>Genomic and phenotypic characterization of three Burkholderia contaminans isolates recovered from different sources.</title>
        <authorList>
            <person name="Lopez De Volder A."/>
            <person name="Fan Y."/>
            <person name="Nunvar J."/>
            <person name="Herrera T."/>
            <person name="Timp W."/>
            <person name="Degrossi J."/>
        </authorList>
    </citation>
    <scope>NUCLEOTIDE SEQUENCE [LARGE SCALE GENOMIC DNA]</scope>
    <source>
        <strain evidence="4 7">LMG 23361</strain>
    </source>
</reference>
<feature type="transmembrane region" description="Helical" evidence="1">
    <location>
        <begin position="15"/>
        <end position="35"/>
    </location>
</feature>
<evidence type="ECO:0000313" key="2">
    <source>
        <dbReference type="EMBL" id="MBK1929925.1"/>
    </source>
</evidence>
<evidence type="ECO:0000313" key="5">
    <source>
        <dbReference type="Proteomes" id="UP000611459"/>
    </source>
</evidence>
<dbReference type="EMBL" id="JAGEMX010000002">
    <property type="protein sequence ID" value="MBO1829430.1"/>
    <property type="molecule type" value="Genomic_DNA"/>
</dbReference>
<dbReference type="OrthoDB" id="7020178at2"/>
<name>A0A1R1W7D1_9BURK</name>
<dbReference type="Proteomes" id="UP001220209">
    <property type="component" value="Chromosome 2"/>
</dbReference>
<reference evidence="3 6" key="2">
    <citation type="submission" date="2021-03" db="EMBL/GenBank/DDBJ databases">
        <title>Clinical course, treatment and visual outcome of an outbreak of Burkholderia contaminans endophthalmitis following cataract surgery.</title>
        <authorList>
            <person name="Lind C."/>
            <person name="Olsen K."/>
            <person name="Angelsen N.K."/>
            <person name="Krefting E.A."/>
            <person name="Fossen K."/>
            <person name="Gravningen K."/>
            <person name="Depoorter E."/>
            <person name="Vandamme P."/>
            <person name="Bertelsen G."/>
        </authorList>
    </citation>
    <scope>NUCLEOTIDE SEQUENCE [LARGE SCALE GENOMIC DNA]</scope>
    <source>
        <strain evidence="3 6">51242556</strain>
    </source>
</reference>
<dbReference type="GeneID" id="93189491"/>
<dbReference type="EMBL" id="CP090641">
    <property type="protein sequence ID" value="WFN20006.1"/>
    <property type="molecule type" value="Genomic_DNA"/>
</dbReference>
<sequence>MQTNPGGAMKMTHSILRTILVVGAVTLMAAAMWAFLPPDGTNAIAIFALRNGKTAFVIVGAVIFAAYFYWLLGNIARFGRAKRAGLLIATLGLLGCFSLIIFGGVTVDGTDCERFNYNDKMNGGIKQVDGTTYIVNVCGSGPRGHGFFADQNEQVKLVVTDAHGSVLASRLFFVFWDGRPGEDSIKIHDAKLIYFDAADEYDSKRTISMPPTIIDWVTARIPIRLR</sequence>
<dbReference type="Proteomes" id="UP000611459">
    <property type="component" value="Unassembled WGS sequence"/>
</dbReference>
<evidence type="ECO:0000313" key="7">
    <source>
        <dbReference type="Proteomes" id="UP001220209"/>
    </source>
</evidence>
<evidence type="ECO:0000313" key="4">
    <source>
        <dbReference type="EMBL" id="WFN20006.1"/>
    </source>
</evidence>
<keyword evidence="1" id="KW-1133">Transmembrane helix</keyword>
<keyword evidence="1" id="KW-0472">Membrane</keyword>
<protein>
    <submittedName>
        <fullName evidence="2">Uncharacterized protein</fullName>
    </submittedName>
</protein>
<evidence type="ECO:0000313" key="3">
    <source>
        <dbReference type="EMBL" id="MBO1829430.1"/>
    </source>
</evidence>
<dbReference type="RefSeq" id="WP_039344878.1">
    <property type="nucleotide sequence ID" value="NZ_AP018357.1"/>
</dbReference>
<evidence type="ECO:0000256" key="1">
    <source>
        <dbReference type="SAM" id="Phobius"/>
    </source>
</evidence>
<feature type="transmembrane region" description="Helical" evidence="1">
    <location>
        <begin position="55"/>
        <end position="72"/>
    </location>
</feature>
<dbReference type="Proteomes" id="UP000664048">
    <property type="component" value="Unassembled WGS sequence"/>
</dbReference>
<keyword evidence="1" id="KW-0812">Transmembrane</keyword>
<gene>
    <name evidence="3" type="ORF">J4M89_08545</name>
    <name evidence="2" type="ORF">JIN94_08535</name>
    <name evidence="4" type="ORF">LXE91_29130</name>
</gene>
<feature type="transmembrane region" description="Helical" evidence="1">
    <location>
        <begin position="84"/>
        <end position="105"/>
    </location>
</feature>
<keyword evidence="6" id="KW-1185">Reference proteome</keyword>
<dbReference type="EMBL" id="JAENIB010000002">
    <property type="protein sequence ID" value="MBK1929925.1"/>
    <property type="molecule type" value="Genomic_DNA"/>
</dbReference>
<dbReference type="AlphaFoldDB" id="A0A1R1W7D1"/>
<evidence type="ECO:0000313" key="6">
    <source>
        <dbReference type="Proteomes" id="UP000664048"/>
    </source>
</evidence>
<organism evidence="2 5">
    <name type="scientific">Burkholderia contaminans</name>
    <dbReference type="NCBI Taxonomy" id="488447"/>
    <lineage>
        <taxon>Bacteria</taxon>
        <taxon>Pseudomonadati</taxon>
        <taxon>Pseudomonadota</taxon>
        <taxon>Betaproteobacteria</taxon>
        <taxon>Burkholderiales</taxon>
        <taxon>Burkholderiaceae</taxon>
        <taxon>Burkholderia</taxon>
        <taxon>Burkholderia cepacia complex</taxon>
    </lineage>
</organism>